<comment type="caution">
    <text evidence="6">The sequence shown here is derived from an EMBL/GenBank/DDBJ whole genome shotgun (WGS) entry which is preliminary data.</text>
</comment>
<protein>
    <submittedName>
        <fullName evidence="6">LPXTG cell wall anchor domain-containing protein</fullName>
    </submittedName>
</protein>
<proteinExistence type="predicted"/>
<evidence type="ECO:0000256" key="1">
    <source>
        <dbReference type="ARBA" id="ARBA00022512"/>
    </source>
</evidence>
<dbReference type="AlphaFoldDB" id="A0AAE3DF66"/>
<evidence type="ECO:0000313" key="6">
    <source>
        <dbReference type="EMBL" id="MCC2128959.1"/>
    </source>
</evidence>
<keyword evidence="4" id="KW-0572">Peptidoglycan-anchor</keyword>
<dbReference type="NCBIfam" id="TIGR01167">
    <property type="entry name" value="LPXTG_anchor"/>
    <property type="match status" value="1"/>
</dbReference>
<keyword evidence="2" id="KW-0964">Secreted</keyword>
<dbReference type="InterPro" id="IPR019931">
    <property type="entry name" value="LPXTG_anchor"/>
</dbReference>
<evidence type="ECO:0000256" key="4">
    <source>
        <dbReference type="ARBA" id="ARBA00023088"/>
    </source>
</evidence>
<dbReference type="EMBL" id="JAJEPW010000011">
    <property type="protein sequence ID" value="MCC2128959.1"/>
    <property type="molecule type" value="Genomic_DNA"/>
</dbReference>
<dbReference type="Proteomes" id="UP001199319">
    <property type="component" value="Unassembled WGS sequence"/>
</dbReference>
<gene>
    <name evidence="6" type="ORF">LKD37_05410</name>
</gene>
<evidence type="ECO:0000259" key="5">
    <source>
        <dbReference type="Pfam" id="PF00746"/>
    </source>
</evidence>
<accession>A0AAE3DF66</accession>
<feature type="domain" description="Gram-positive cocci surface proteins LPxTG" evidence="5">
    <location>
        <begin position="4"/>
        <end position="25"/>
    </location>
</feature>
<evidence type="ECO:0000313" key="7">
    <source>
        <dbReference type="Proteomes" id="UP001199319"/>
    </source>
</evidence>
<evidence type="ECO:0000256" key="2">
    <source>
        <dbReference type="ARBA" id="ARBA00022525"/>
    </source>
</evidence>
<dbReference type="Pfam" id="PF00746">
    <property type="entry name" value="Gram_pos_anchor"/>
    <property type="match status" value="1"/>
</dbReference>
<organism evidence="6 7">
    <name type="scientific">Brotocaccenecus cirricatena</name>
    <dbReference type="NCBI Taxonomy" id="3064195"/>
    <lineage>
        <taxon>Bacteria</taxon>
        <taxon>Bacillati</taxon>
        <taxon>Bacillota</taxon>
        <taxon>Clostridia</taxon>
        <taxon>Eubacteriales</taxon>
        <taxon>Oscillospiraceae</taxon>
        <taxon>Brotocaccenecus</taxon>
    </lineage>
</organism>
<name>A0AAE3DF66_9FIRM</name>
<reference evidence="6" key="1">
    <citation type="submission" date="2021-10" db="EMBL/GenBank/DDBJ databases">
        <title>Anaerobic single-cell dispensing facilitates the cultivation of human gut bacteria.</title>
        <authorList>
            <person name="Afrizal A."/>
        </authorList>
    </citation>
    <scope>NUCLEOTIDE SEQUENCE</scope>
    <source>
        <strain evidence="6">CLA-AA-H272</strain>
    </source>
</reference>
<sequence length="30" mass="3095">MNKNLLLLAAGLALIAAVVLFVKKRGATGK</sequence>
<evidence type="ECO:0000256" key="3">
    <source>
        <dbReference type="ARBA" id="ARBA00022729"/>
    </source>
</evidence>
<keyword evidence="7" id="KW-1185">Reference proteome</keyword>
<dbReference type="RefSeq" id="WP_302928264.1">
    <property type="nucleotide sequence ID" value="NZ_JAJEPW010000011.1"/>
</dbReference>
<keyword evidence="3" id="KW-0732">Signal</keyword>
<keyword evidence="1" id="KW-0134">Cell wall</keyword>